<accession>A0A9N8V1S7</accession>
<organism evidence="1 2">
    <name type="scientific">Funneliformis mosseae</name>
    <name type="common">Endomycorrhizal fungus</name>
    <name type="synonym">Glomus mosseae</name>
    <dbReference type="NCBI Taxonomy" id="27381"/>
    <lineage>
        <taxon>Eukaryota</taxon>
        <taxon>Fungi</taxon>
        <taxon>Fungi incertae sedis</taxon>
        <taxon>Mucoromycota</taxon>
        <taxon>Glomeromycotina</taxon>
        <taxon>Glomeromycetes</taxon>
        <taxon>Glomerales</taxon>
        <taxon>Glomeraceae</taxon>
        <taxon>Funneliformis</taxon>
    </lineage>
</organism>
<dbReference type="AlphaFoldDB" id="A0A9N8V1S7"/>
<gene>
    <name evidence="1" type="ORF">FMOSSE_LOCUS614</name>
</gene>
<name>A0A9N8V1S7_FUNMO</name>
<comment type="caution">
    <text evidence="1">The sequence shown here is derived from an EMBL/GenBank/DDBJ whole genome shotgun (WGS) entry which is preliminary data.</text>
</comment>
<protein>
    <submittedName>
        <fullName evidence="1">3166_t:CDS:1</fullName>
    </submittedName>
</protein>
<dbReference type="Proteomes" id="UP000789375">
    <property type="component" value="Unassembled WGS sequence"/>
</dbReference>
<keyword evidence="2" id="KW-1185">Reference proteome</keyword>
<evidence type="ECO:0000313" key="1">
    <source>
        <dbReference type="EMBL" id="CAG8438556.1"/>
    </source>
</evidence>
<evidence type="ECO:0000313" key="2">
    <source>
        <dbReference type="Proteomes" id="UP000789375"/>
    </source>
</evidence>
<sequence>MSILLDINSIFDINEEAEEAGKEIDMDISDDEIKLILDATDGIGHVWEVEEYEKWIKNLESAGLIYV</sequence>
<proteinExistence type="predicted"/>
<dbReference type="EMBL" id="CAJVPP010000060">
    <property type="protein sequence ID" value="CAG8438556.1"/>
    <property type="molecule type" value="Genomic_DNA"/>
</dbReference>
<reference evidence="1" key="1">
    <citation type="submission" date="2021-06" db="EMBL/GenBank/DDBJ databases">
        <authorList>
            <person name="Kallberg Y."/>
            <person name="Tangrot J."/>
            <person name="Rosling A."/>
        </authorList>
    </citation>
    <scope>NUCLEOTIDE SEQUENCE</scope>
    <source>
        <strain evidence="1">87-6 pot B 2015</strain>
    </source>
</reference>